<dbReference type="OrthoDB" id="6779353at2759"/>
<feature type="domain" description="HAT C-terminal dimerisation" evidence="1">
    <location>
        <begin position="25"/>
        <end position="85"/>
    </location>
</feature>
<name>A0A6G0W113_APHCR</name>
<evidence type="ECO:0000313" key="2">
    <source>
        <dbReference type="EMBL" id="KAF0718016.1"/>
    </source>
</evidence>
<dbReference type="InterPro" id="IPR012337">
    <property type="entry name" value="RNaseH-like_sf"/>
</dbReference>
<protein>
    <submittedName>
        <fullName evidence="2">Protein FAM200B-like</fullName>
    </submittedName>
</protein>
<gene>
    <name evidence="2" type="ORF">FWK35_00034547</name>
</gene>
<comment type="caution">
    <text evidence="2">The sequence shown here is derived from an EMBL/GenBank/DDBJ whole genome shotgun (WGS) entry which is preliminary data.</text>
</comment>
<reference evidence="2 3" key="1">
    <citation type="submission" date="2019-08" db="EMBL/GenBank/DDBJ databases">
        <title>Whole genome of Aphis craccivora.</title>
        <authorList>
            <person name="Voronova N.V."/>
            <person name="Shulinski R.S."/>
            <person name="Bandarenka Y.V."/>
            <person name="Zhorov D.G."/>
            <person name="Warner D."/>
        </authorList>
    </citation>
    <scope>NUCLEOTIDE SEQUENCE [LARGE SCALE GENOMIC DNA]</scope>
    <source>
        <strain evidence="2">180601</strain>
        <tissue evidence="2">Whole Body</tissue>
    </source>
</reference>
<keyword evidence="3" id="KW-1185">Reference proteome</keyword>
<evidence type="ECO:0000313" key="3">
    <source>
        <dbReference type="Proteomes" id="UP000478052"/>
    </source>
</evidence>
<proteinExistence type="predicted"/>
<sequence length="115" mass="13148">LINNNDKTKLSSLPIDEFWHTVSKLKDYSDTYQYQDISRLAKICLGLPHSNAEAERIFSVVTDVKIKKRNRLGDDTLNSVAVIRSATGAKEINCLNFEVTEKHLKLHNSNNLYKQ</sequence>
<dbReference type="GO" id="GO:0046983">
    <property type="term" value="F:protein dimerization activity"/>
    <property type="evidence" value="ECO:0007669"/>
    <property type="project" value="InterPro"/>
</dbReference>
<feature type="non-terminal residue" evidence="2">
    <location>
        <position position="1"/>
    </location>
</feature>
<dbReference type="EMBL" id="VUJU01009731">
    <property type="protein sequence ID" value="KAF0718016.1"/>
    <property type="molecule type" value="Genomic_DNA"/>
</dbReference>
<dbReference type="Pfam" id="PF05699">
    <property type="entry name" value="Dimer_Tnp_hAT"/>
    <property type="match status" value="1"/>
</dbReference>
<evidence type="ECO:0000259" key="1">
    <source>
        <dbReference type="Pfam" id="PF05699"/>
    </source>
</evidence>
<accession>A0A6G0W113</accession>
<dbReference type="InterPro" id="IPR008906">
    <property type="entry name" value="HATC_C_dom"/>
</dbReference>
<dbReference type="SUPFAM" id="SSF53098">
    <property type="entry name" value="Ribonuclease H-like"/>
    <property type="match status" value="1"/>
</dbReference>
<dbReference type="AlphaFoldDB" id="A0A6G0W113"/>
<organism evidence="2 3">
    <name type="scientific">Aphis craccivora</name>
    <name type="common">Cowpea aphid</name>
    <dbReference type="NCBI Taxonomy" id="307492"/>
    <lineage>
        <taxon>Eukaryota</taxon>
        <taxon>Metazoa</taxon>
        <taxon>Ecdysozoa</taxon>
        <taxon>Arthropoda</taxon>
        <taxon>Hexapoda</taxon>
        <taxon>Insecta</taxon>
        <taxon>Pterygota</taxon>
        <taxon>Neoptera</taxon>
        <taxon>Paraneoptera</taxon>
        <taxon>Hemiptera</taxon>
        <taxon>Sternorrhyncha</taxon>
        <taxon>Aphidomorpha</taxon>
        <taxon>Aphidoidea</taxon>
        <taxon>Aphididae</taxon>
        <taxon>Aphidini</taxon>
        <taxon>Aphis</taxon>
        <taxon>Aphis</taxon>
    </lineage>
</organism>
<dbReference type="Proteomes" id="UP000478052">
    <property type="component" value="Unassembled WGS sequence"/>
</dbReference>